<evidence type="ECO:0000313" key="2">
    <source>
        <dbReference type="Proteomes" id="UP001432027"/>
    </source>
</evidence>
<dbReference type="Proteomes" id="UP001432027">
    <property type="component" value="Unassembled WGS sequence"/>
</dbReference>
<proteinExistence type="predicted"/>
<evidence type="ECO:0000313" key="1">
    <source>
        <dbReference type="EMBL" id="GMT02035.1"/>
    </source>
</evidence>
<reference evidence="1" key="1">
    <citation type="submission" date="2023-10" db="EMBL/GenBank/DDBJ databases">
        <title>Genome assembly of Pristionchus species.</title>
        <authorList>
            <person name="Yoshida K."/>
            <person name="Sommer R.J."/>
        </authorList>
    </citation>
    <scope>NUCLEOTIDE SEQUENCE</scope>
    <source>
        <strain evidence="1">RS0144</strain>
    </source>
</reference>
<comment type="caution">
    <text evidence="1">The sequence shown here is derived from an EMBL/GenBank/DDBJ whole genome shotgun (WGS) entry which is preliminary data.</text>
</comment>
<sequence>PLDNFKELMKDDESIESTVTLTPLPVVISTDRLAVLDLIVSGQVQTAFEMICNQADESALQVGDTRVRV</sequence>
<gene>
    <name evidence="1" type="ORF">PENTCL1PPCAC_24209</name>
</gene>
<dbReference type="EMBL" id="BTSX01000005">
    <property type="protein sequence ID" value="GMT02035.1"/>
    <property type="molecule type" value="Genomic_DNA"/>
</dbReference>
<name>A0AAV5U6L1_9BILA</name>
<dbReference type="AlphaFoldDB" id="A0AAV5U6L1"/>
<feature type="non-terminal residue" evidence="1">
    <location>
        <position position="1"/>
    </location>
</feature>
<protein>
    <submittedName>
        <fullName evidence="1">Uncharacterized protein</fullName>
    </submittedName>
</protein>
<keyword evidence="2" id="KW-1185">Reference proteome</keyword>
<organism evidence="1 2">
    <name type="scientific">Pristionchus entomophagus</name>
    <dbReference type="NCBI Taxonomy" id="358040"/>
    <lineage>
        <taxon>Eukaryota</taxon>
        <taxon>Metazoa</taxon>
        <taxon>Ecdysozoa</taxon>
        <taxon>Nematoda</taxon>
        <taxon>Chromadorea</taxon>
        <taxon>Rhabditida</taxon>
        <taxon>Rhabditina</taxon>
        <taxon>Diplogasteromorpha</taxon>
        <taxon>Diplogasteroidea</taxon>
        <taxon>Neodiplogasteridae</taxon>
        <taxon>Pristionchus</taxon>
    </lineage>
</organism>
<accession>A0AAV5U6L1</accession>